<protein>
    <submittedName>
        <fullName evidence="1">Uncharacterized protein</fullName>
    </submittedName>
</protein>
<dbReference type="EnsemblPlants" id="EMT24301">
    <property type="protein sequence ID" value="EMT24301"/>
    <property type="gene ID" value="F775_15567"/>
</dbReference>
<reference evidence="1" key="1">
    <citation type="submission" date="2015-06" db="UniProtKB">
        <authorList>
            <consortium name="EnsemblPlants"/>
        </authorList>
    </citation>
    <scope>IDENTIFICATION</scope>
</reference>
<sequence length="140" mass="15324">MAPACTLTTIVILVALLLFVLMLLNRTMELCFTTSYAMVDCTPPPSSDDVVAPTFRDTLLPLLAALPGASVRATPCRCSRQEAHRLRPYRESKHGCVEGMKEIKEATNRIISGCRSVKVEEAMQGGERPKRLCGKESALT</sequence>
<evidence type="ECO:0000313" key="1">
    <source>
        <dbReference type="EnsemblPlants" id="EMT24301"/>
    </source>
</evidence>
<organism evidence="1">
    <name type="scientific">Aegilops tauschii</name>
    <name type="common">Tausch's goatgrass</name>
    <name type="synonym">Aegilops squarrosa</name>
    <dbReference type="NCBI Taxonomy" id="37682"/>
    <lineage>
        <taxon>Eukaryota</taxon>
        <taxon>Viridiplantae</taxon>
        <taxon>Streptophyta</taxon>
        <taxon>Embryophyta</taxon>
        <taxon>Tracheophyta</taxon>
        <taxon>Spermatophyta</taxon>
        <taxon>Magnoliopsida</taxon>
        <taxon>Liliopsida</taxon>
        <taxon>Poales</taxon>
        <taxon>Poaceae</taxon>
        <taxon>BOP clade</taxon>
        <taxon>Pooideae</taxon>
        <taxon>Triticodae</taxon>
        <taxon>Triticeae</taxon>
        <taxon>Triticinae</taxon>
        <taxon>Aegilops</taxon>
    </lineage>
</organism>
<accession>M8CLK9</accession>
<name>M8CLK9_AEGTA</name>
<proteinExistence type="predicted"/>
<dbReference type="AlphaFoldDB" id="M8CLK9"/>